<dbReference type="InterPro" id="IPR038770">
    <property type="entry name" value="Na+/solute_symporter_sf"/>
</dbReference>
<dbReference type="InterPro" id="IPR036196">
    <property type="entry name" value="Ptyr_pPase_sf"/>
</dbReference>
<dbReference type="FunFam" id="1.20.1530.20:FF:000009">
    <property type="entry name" value="Arsenite transporter, ACR3 family"/>
    <property type="match status" value="1"/>
</dbReference>
<evidence type="ECO:0000313" key="11">
    <source>
        <dbReference type="EMBL" id="CAF4620574.1"/>
    </source>
</evidence>
<dbReference type="Gene3D" id="3.40.50.2300">
    <property type="match status" value="1"/>
</dbReference>
<dbReference type="GO" id="GO:0015297">
    <property type="term" value="F:antiporter activity"/>
    <property type="evidence" value="ECO:0007669"/>
    <property type="project" value="InterPro"/>
</dbReference>
<dbReference type="AlphaFoldDB" id="A0A821DEG6"/>
<proteinExistence type="inferred from homology"/>
<feature type="transmembrane region" description="Helical" evidence="9">
    <location>
        <begin position="383"/>
        <end position="402"/>
    </location>
</feature>
<dbReference type="InterPro" id="IPR004706">
    <property type="entry name" value="Arsenical-R_Acr3"/>
</dbReference>
<keyword evidence="4" id="KW-1003">Cell membrane</keyword>
<evidence type="ECO:0000256" key="1">
    <source>
        <dbReference type="ARBA" id="ARBA00004651"/>
    </source>
</evidence>
<dbReference type="InterPro" id="IPR002657">
    <property type="entry name" value="BilAc:Na_symport/Acr3"/>
</dbReference>
<evidence type="ECO:0000256" key="8">
    <source>
        <dbReference type="ARBA" id="ARBA00023136"/>
    </source>
</evidence>
<evidence type="ECO:0000256" key="5">
    <source>
        <dbReference type="ARBA" id="ARBA00022692"/>
    </source>
</evidence>
<keyword evidence="6" id="KW-0059">Arsenical resistance</keyword>
<comment type="similarity">
    <text evidence="2">Belongs to the arsenical resistance-3 (ACR3) (TC 2.A.59) family.</text>
</comment>
<dbReference type="CDD" id="cd02440">
    <property type="entry name" value="AdoMet_MTases"/>
    <property type="match status" value="1"/>
</dbReference>
<evidence type="ECO:0000256" key="7">
    <source>
        <dbReference type="ARBA" id="ARBA00022989"/>
    </source>
</evidence>
<dbReference type="Gene3D" id="1.20.1530.20">
    <property type="match status" value="1"/>
</dbReference>
<gene>
    <name evidence="11" type="ORF">TOA249_LOCUS11925</name>
</gene>
<organism evidence="11 12">
    <name type="scientific">Rotaria socialis</name>
    <dbReference type="NCBI Taxonomy" id="392032"/>
    <lineage>
        <taxon>Eukaryota</taxon>
        <taxon>Metazoa</taxon>
        <taxon>Spiralia</taxon>
        <taxon>Gnathifera</taxon>
        <taxon>Rotifera</taxon>
        <taxon>Eurotatoria</taxon>
        <taxon>Bdelloidea</taxon>
        <taxon>Philodinida</taxon>
        <taxon>Philodinidae</taxon>
        <taxon>Rotaria</taxon>
    </lineage>
</organism>
<dbReference type="Gene3D" id="3.40.50.150">
    <property type="entry name" value="Vaccinia Virus protein VP39"/>
    <property type="match status" value="1"/>
</dbReference>
<feature type="transmembrane region" description="Helical" evidence="9">
    <location>
        <begin position="408"/>
        <end position="430"/>
    </location>
</feature>
<feature type="transmembrane region" description="Helical" evidence="9">
    <location>
        <begin position="623"/>
        <end position="644"/>
    </location>
</feature>
<dbReference type="EMBL" id="CAJOBS010000661">
    <property type="protein sequence ID" value="CAF4620574.1"/>
    <property type="molecule type" value="Genomic_DNA"/>
</dbReference>
<feature type="transmembrane region" description="Helical" evidence="9">
    <location>
        <begin position="656"/>
        <end position="680"/>
    </location>
</feature>
<feature type="transmembrane region" description="Helical" evidence="9">
    <location>
        <begin position="511"/>
        <end position="534"/>
    </location>
</feature>
<evidence type="ECO:0000256" key="2">
    <source>
        <dbReference type="ARBA" id="ARBA00010110"/>
    </source>
</evidence>
<reference evidence="11" key="1">
    <citation type="submission" date="2021-02" db="EMBL/GenBank/DDBJ databases">
        <authorList>
            <person name="Nowell W R."/>
        </authorList>
    </citation>
    <scope>NUCLEOTIDE SEQUENCE</scope>
</reference>
<feature type="domain" description="Methyltransferase" evidence="10">
    <location>
        <begin position="40"/>
        <end position="117"/>
    </location>
</feature>
<dbReference type="Pfam" id="PF01758">
    <property type="entry name" value="SBF"/>
    <property type="match status" value="1"/>
</dbReference>
<dbReference type="GO" id="GO:0015104">
    <property type="term" value="F:antimonite transmembrane transporter activity"/>
    <property type="evidence" value="ECO:0007669"/>
    <property type="project" value="TreeGrafter"/>
</dbReference>
<feature type="transmembrane region" description="Helical" evidence="9">
    <location>
        <begin position="554"/>
        <end position="576"/>
    </location>
</feature>
<feature type="transmembrane region" description="Helical" evidence="9">
    <location>
        <begin position="588"/>
        <end position="611"/>
    </location>
</feature>
<evidence type="ECO:0000256" key="4">
    <source>
        <dbReference type="ARBA" id="ARBA00022475"/>
    </source>
</evidence>
<protein>
    <recommendedName>
        <fullName evidence="10">Methyltransferase domain-containing protein</fullName>
    </recommendedName>
</protein>
<feature type="transmembrane region" description="Helical" evidence="9">
    <location>
        <begin position="450"/>
        <end position="474"/>
    </location>
</feature>
<dbReference type="InterPro" id="IPR029063">
    <property type="entry name" value="SAM-dependent_MTases_sf"/>
</dbReference>
<dbReference type="GO" id="GO:0005886">
    <property type="term" value="C:plasma membrane"/>
    <property type="evidence" value="ECO:0007669"/>
    <property type="project" value="UniProtKB-SubCell"/>
</dbReference>
<dbReference type="InterPro" id="IPR025714">
    <property type="entry name" value="Methyltranfer_dom"/>
</dbReference>
<accession>A0A821DEG6</accession>
<name>A0A821DEG6_9BILA</name>
<keyword evidence="8 9" id="KW-0472">Membrane</keyword>
<dbReference type="NCBIfam" id="TIGR00832">
    <property type="entry name" value="acr3"/>
    <property type="match status" value="1"/>
</dbReference>
<evidence type="ECO:0000259" key="10">
    <source>
        <dbReference type="Pfam" id="PF13847"/>
    </source>
</evidence>
<evidence type="ECO:0000256" key="9">
    <source>
        <dbReference type="SAM" id="Phobius"/>
    </source>
</evidence>
<keyword evidence="5 9" id="KW-0812">Transmembrane</keyword>
<evidence type="ECO:0000256" key="3">
    <source>
        <dbReference type="ARBA" id="ARBA00022448"/>
    </source>
</evidence>
<dbReference type="Pfam" id="PF13847">
    <property type="entry name" value="Methyltransf_31"/>
    <property type="match status" value="1"/>
</dbReference>
<dbReference type="Proteomes" id="UP000663838">
    <property type="component" value="Unassembled WGS sequence"/>
</dbReference>
<comment type="subcellular location">
    <subcellularLocation>
        <location evidence="1">Cell membrane</location>
        <topology evidence="1">Multi-pass membrane protein</topology>
    </subcellularLocation>
</comment>
<feature type="transmembrane region" description="Helical" evidence="9">
    <location>
        <begin position="480"/>
        <end position="499"/>
    </location>
</feature>
<evidence type="ECO:0000313" key="12">
    <source>
        <dbReference type="Proteomes" id="UP000663838"/>
    </source>
</evidence>
<keyword evidence="3" id="KW-0813">Transport</keyword>
<dbReference type="GO" id="GO:0015105">
    <property type="term" value="F:arsenite transmembrane transporter activity"/>
    <property type="evidence" value="ECO:0007669"/>
    <property type="project" value="TreeGrafter"/>
</dbReference>
<feature type="transmembrane region" description="Helical" evidence="9">
    <location>
        <begin position="686"/>
        <end position="709"/>
    </location>
</feature>
<comment type="caution">
    <text evidence="11">The sequence shown here is derived from an EMBL/GenBank/DDBJ whole genome shotgun (WGS) entry which is preliminary data.</text>
</comment>
<dbReference type="PANTHER" id="PTHR43057:SF1">
    <property type="entry name" value="ARSENICAL-RESISTANCE PROTEIN 3"/>
    <property type="match status" value="1"/>
</dbReference>
<dbReference type="PANTHER" id="PTHR43057">
    <property type="entry name" value="ARSENITE EFFLUX TRANSPORTER"/>
    <property type="match status" value="1"/>
</dbReference>
<dbReference type="SUPFAM" id="SSF52788">
    <property type="entry name" value="Phosphotyrosine protein phosphatases I"/>
    <property type="match status" value="1"/>
</dbReference>
<dbReference type="SUPFAM" id="SSF53335">
    <property type="entry name" value="S-adenosyl-L-methionine-dependent methyltransferases"/>
    <property type="match status" value="1"/>
</dbReference>
<keyword evidence="7 9" id="KW-1133">Transmembrane helix</keyword>
<dbReference type="GO" id="GO:0046685">
    <property type="term" value="P:response to arsenic-containing substance"/>
    <property type="evidence" value="ECO:0007669"/>
    <property type="project" value="UniProtKB-KW"/>
</dbReference>
<sequence>MTEKKEHWEKVFATKQETEVSWYQQKPQTSINFFIENNISKDAKIIDIGGGDSYLIDNLLEMGFINLFLLDISSNAIERIKNRLGAKLEKVTFIVSDILDFQPEINFDVWHDRASFHFLTSEKDIAIYKNLVTNSVVKDGFLFLGTFSENGPLKCSGLEIAQYSEAKFERIFGSDFIKINCFEENHQTPFDTTQNFIFFSNDRKLVLSPLVDYLQNKINTNEEIRLNFICTHNSRRSHLSQIWAQTMAFHFGIKNVFCYSGGTEATAMFPKVGETLVNQGFEIQKLSQEENPVYAVKFDDNQHPIICFSKTYFDDFNPKSNFGAIMTCNNADEGCPMVFGAEARFPIKYDDPKAFDGTDLMNEKYGERSLQIASEILSFLDQFLTIWIFLAILIGVGIGYFIPNSADFINSFSSGTTNIPLAIGLILMMYPPLTKIDFSKVPKMFENPRLLTASFFITWIVGPFLMFLLATFFLKDYPEYMTGLIIIGIAPCIAMVIVWNELAEGNRKLTAGLIGINSLLQVFFFSLYAYFYLAVMLPLFGIKGLELDITISEIAKTVGIYLGIPFALAVISRFVIKKYLGDKFFNQKFLPFVSPITLIALLFTIVVMFSLKGEMIVDLPMDVVRIAIPLVIFFAIMFFLMFFVAKKIGANYRDAVALSFTASGNNFELAIAVSIGVFGINSGQAFAGVIGPLVEVPALIILVNVAFWLRKKCF</sequence>
<evidence type="ECO:0000256" key="6">
    <source>
        <dbReference type="ARBA" id="ARBA00022849"/>
    </source>
</evidence>